<evidence type="ECO:0000313" key="3">
    <source>
        <dbReference type="Proteomes" id="UP000077202"/>
    </source>
</evidence>
<reference evidence="2" key="1">
    <citation type="submission" date="2016-03" db="EMBL/GenBank/DDBJ databases">
        <title>Mechanisms controlling the formation of the plant cell surface in tip-growing cells are functionally conserved among land plants.</title>
        <authorList>
            <person name="Honkanen S."/>
            <person name="Jones V.A."/>
            <person name="Morieri G."/>
            <person name="Champion C."/>
            <person name="Hetherington A.J."/>
            <person name="Kelly S."/>
            <person name="Saint-Marcoux D."/>
            <person name="Proust H."/>
            <person name="Prescott H."/>
            <person name="Dolan L."/>
        </authorList>
    </citation>
    <scope>NUCLEOTIDE SEQUENCE [LARGE SCALE GENOMIC DNA]</scope>
    <source>
        <tissue evidence="2">Whole gametophyte</tissue>
    </source>
</reference>
<evidence type="ECO:0000313" key="2">
    <source>
        <dbReference type="EMBL" id="OAE33313.1"/>
    </source>
</evidence>
<evidence type="ECO:0000256" key="1">
    <source>
        <dbReference type="SAM" id="Phobius"/>
    </source>
</evidence>
<dbReference type="AlphaFoldDB" id="A0A176WL16"/>
<accession>A0A176WL16</accession>
<keyword evidence="1" id="KW-0812">Transmembrane</keyword>
<name>A0A176WL16_MARPO</name>
<keyword evidence="1" id="KW-1133">Transmembrane helix</keyword>
<organism evidence="2 3">
    <name type="scientific">Marchantia polymorpha subsp. ruderalis</name>
    <dbReference type="NCBI Taxonomy" id="1480154"/>
    <lineage>
        <taxon>Eukaryota</taxon>
        <taxon>Viridiplantae</taxon>
        <taxon>Streptophyta</taxon>
        <taxon>Embryophyta</taxon>
        <taxon>Marchantiophyta</taxon>
        <taxon>Marchantiopsida</taxon>
        <taxon>Marchantiidae</taxon>
        <taxon>Marchantiales</taxon>
        <taxon>Marchantiaceae</taxon>
        <taxon>Marchantia</taxon>
    </lineage>
</organism>
<keyword evidence="1" id="KW-0472">Membrane</keyword>
<keyword evidence="3" id="KW-1185">Reference proteome</keyword>
<feature type="transmembrane region" description="Helical" evidence="1">
    <location>
        <begin position="159"/>
        <end position="180"/>
    </location>
</feature>
<proteinExistence type="predicted"/>
<evidence type="ECO:0008006" key="4">
    <source>
        <dbReference type="Google" id="ProtNLM"/>
    </source>
</evidence>
<comment type="caution">
    <text evidence="2">The sequence shown here is derived from an EMBL/GenBank/DDBJ whole genome shotgun (WGS) entry which is preliminary data.</text>
</comment>
<gene>
    <name evidence="2" type="ORF">AXG93_1200s1750</name>
</gene>
<sequence>MGSVSRRRTGASETPSSLSVKYLRVEYTQEISAAGRDATRDALIVKKQQRILRGFFGKIHEHKDTNYKVFNLKSCQDLVGSSNIDKLPEMYVLDLLLDEDLRTEAEQGRSALFSLKADNEGRSPIELAVKTRHTDIQQMRLEKPVVREYVQHLYMDRQMYVDATNAILVGAGIIASVTFLGCLDPPLEDSEENWLLPTARSILSHKSFNKGTGTNPQVFEVFLICYSMSLFFAVASALGGAGAVLPSSHAFVRKSSKSSR</sequence>
<dbReference type="EMBL" id="LVLJ01000668">
    <property type="protein sequence ID" value="OAE33313.1"/>
    <property type="molecule type" value="Genomic_DNA"/>
</dbReference>
<protein>
    <recommendedName>
        <fullName evidence="4">PGG domain-containing protein</fullName>
    </recommendedName>
</protein>
<dbReference type="Proteomes" id="UP000077202">
    <property type="component" value="Unassembled WGS sequence"/>
</dbReference>
<feature type="transmembrane region" description="Helical" evidence="1">
    <location>
        <begin position="221"/>
        <end position="245"/>
    </location>
</feature>